<gene>
    <name evidence="1" type="ORF">LMG3441_00654</name>
</gene>
<keyword evidence="2" id="KW-1185">Reference proteome</keyword>
<sequence>MRYWAAWQYVRFGTTLRSPPTTEVILQFIEDHHSLPLSLGSLEGTLPPWINCLLVNNGFKKRSRPFQTRQISNSLLALRTYLKLMGWPEIDQIKLVQCFDAISERTTRLKRRDRLGLSVDPDERRILLSSCDASPTGLRDRALILLVAVERSYEDQRALLATHTSGLVKADGTYFWSYQRNKTMRGRLHYKPPMQITGDVANALNAWLKCVNLKTGHVFCQIAGHKILPKPLSLPSFDEMLRRRRELCGLPSFRWP</sequence>
<organism evidence="1 2">
    <name type="scientific">Achromobacter kerstersii</name>
    <dbReference type="NCBI Taxonomy" id="1353890"/>
    <lineage>
        <taxon>Bacteria</taxon>
        <taxon>Pseudomonadati</taxon>
        <taxon>Pseudomonadota</taxon>
        <taxon>Betaproteobacteria</taxon>
        <taxon>Burkholderiales</taxon>
        <taxon>Alcaligenaceae</taxon>
        <taxon>Achromobacter</taxon>
    </lineage>
</organism>
<dbReference type="AlphaFoldDB" id="A0A6S6ZDU1"/>
<reference evidence="1 2" key="1">
    <citation type="submission" date="2020-04" db="EMBL/GenBank/DDBJ databases">
        <authorList>
            <person name="De Canck E."/>
        </authorList>
    </citation>
    <scope>NUCLEOTIDE SEQUENCE [LARGE SCALE GENOMIC DNA]</scope>
    <source>
        <strain evidence="1 2">LMG 3441</strain>
    </source>
</reference>
<protein>
    <recommendedName>
        <fullName evidence="3">Tyr recombinase domain-containing protein</fullName>
    </recommendedName>
</protein>
<dbReference type="GO" id="GO:0003677">
    <property type="term" value="F:DNA binding"/>
    <property type="evidence" value="ECO:0007669"/>
    <property type="project" value="InterPro"/>
</dbReference>
<dbReference type="EMBL" id="CADIJQ010000001">
    <property type="protein sequence ID" value="CAB3662889.1"/>
    <property type="molecule type" value="Genomic_DNA"/>
</dbReference>
<evidence type="ECO:0000313" key="2">
    <source>
        <dbReference type="Proteomes" id="UP000494269"/>
    </source>
</evidence>
<proteinExistence type="predicted"/>
<evidence type="ECO:0000313" key="1">
    <source>
        <dbReference type="EMBL" id="CAB3662889.1"/>
    </source>
</evidence>
<dbReference type="SUPFAM" id="SSF56349">
    <property type="entry name" value="DNA breaking-rejoining enzymes"/>
    <property type="match status" value="1"/>
</dbReference>
<dbReference type="InterPro" id="IPR011010">
    <property type="entry name" value="DNA_brk_join_enz"/>
</dbReference>
<evidence type="ECO:0008006" key="3">
    <source>
        <dbReference type="Google" id="ProtNLM"/>
    </source>
</evidence>
<name>A0A6S6ZDU1_9BURK</name>
<dbReference type="Proteomes" id="UP000494269">
    <property type="component" value="Unassembled WGS sequence"/>
</dbReference>
<accession>A0A6S6ZDU1</accession>